<dbReference type="EMBL" id="OOIL02002239">
    <property type="protein sequence ID" value="VFQ81214.1"/>
    <property type="molecule type" value="Genomic_DNA"/>
</dbReference>
<evidence type="ECO:0000256" key="1">
    <source>
        <dbReference type="SAM" id="MobiDB-lite"/>
    </source>
</evidence>
<keyword evidence="3" id="KW-1185">Reference proteome</keyword>
<reference evidence="2 3" key="1">
    <citation type="submission" date="2018-04" db="EMBL/GenBank/DDBJ databases">
        <authorList>
            <person name="Vogel A."/>
        </authorList>
    </citation>
    <scope>NUCLEOTIDE SEQUENCE [LARGE SCALE GENOMIC DNA]</scope>
</reference>
<evidence type="ECO:0000313" key="3">
    <source>
        <dbReference type="Proteomes" id="UP000595140"/>
    </source>
</evidence>
<accession>A0A484LYN6</accession>
<organism evidence="2 3">
    <name type="scientific">Cuscuta campestris</name>
    <dbReference type="NCBI Taxonomy" id="132261"/>
    <lineage>
        <taxon>Eukaryota</taxon>
        <taxon>Viridiplantae</taxon>
        <taxon>Streptophyta</taxon>
        <taxon>Embryophyta</taxon>
        <taxon>Tracheophyta</taxon>
        <taxon>Spermatophyta</taxon>
        <taxon>Magnoliopsida</taxon>
        <taxon>eudicotyledons</taxon>
        <taxon>Gunneridae</taxon>
        <taxon>Pentapetalae</taxon>
        <taxon>asterids</taxon>
        <taxon>lamiids</taxon>
        <taxon>Solanales</taxon>
        <taxon>Convolvulaceae</taxon>
        <taxon>Cuscuteae</taxon>
        <taxon>Cuscuta</taxon>
        <taxon>Cuscuta subgen. Grammica</taxon>
        <taxon>Cuscuta sect. Cleistogrammica</taxon>
    </lineage>
</organism>
<name>A0A484LYN6_9ASTE</name>
<sequence length="136" mass="14164">MAGDELPDTHHHPPGLKTIPSHPNISPVAAGNCQDEAAAVAQVAHSIPATTRSGKPPNLSPKVPDVLASSAPPESLHLEVGNARSKFQPDPPFTLGSLNFPAISGNNPVAHPPTVFLPSPGSLRTHQLLNLVLIEK</sequence>
<evidence type="ECO:0000313" key="2">
    <source>
        <dbReference type="EMBL" id="VFQ81214.1"/>
    </source>
</evidence>
<proteinExistence type="predicted"/>
<dbReference type="Proteomes" id="UP000595140">
    <property type="component" value="Unassembled WGS sequence"/>
</dbReference>
<gene>
    <name evidence="2" type="ORF">CCAM_LOCUS22990</name>
</gene>
<dbReference type="AlphaFoldDB" id="A0A484LYN6"/>
<feature type="region of interest" description="Disordered" evidence="1">
    <location>
        <begin position="45"/>
        <end position="69"/>
    </location>
</feature>
<protein>
    <submittedName>
        <fullName evidence="2">Uncharacterized protein</fullName>
    </submittedName>
</protein>
<feature type="region of interest" description="Disordered" evidence="1">
    <location>
        <begin position="1"/>
        <end position="29"/>
    </location>
</feature>